<evidence type="ECO:0000256" key="2">
    <source>
        <dbReference type="ARBA" id="ARBA00009236"/>
    </source>
</evidence>
<proteinExistence type="inferred from homology"/>
<organism evidence="5 6">
    <name type="scientific">Siccirubricoccus soli</name>
    <dbReference type="NCBI Taxonomy" id="2899147"/>
    <lineage>
        <taxon>Bacteria</taxon>
        <taxon>Pseudomonadati</taxon>
        <taxon>Pseudomonadota</taxon>
        <taxon>Alphaproteobacteria</taxon>
        <taxon>Acetobacterales</taxon>
        <taxon>Roseomonadaceae</taxon>
        <taxon>Siccirubricoccus</taxon>
    </lineage>
</organism>
<dbReference type="Pfam" id="PF00266">
    <property type="entry name" value="Aminotran_5"/>
    <property type="match status" value="1"/>
</dbReference>
<keyword evidence="5" id="KW-0808">Transferase</keyword>
<comment type="cofactor">
    <cofactor evidence="1">
        <name>pyridoxal 5'-phosphate</name>
        <dbReference type="ChEBI" id="CHEBI:597326"/>
    </cofactor>
</comment>
<keyword evidence="5" id="KW-0032">Aminotransferase</keyword>
<name>A0ABT1D823_9PROT</name>
<gene>
    <name evidence="5" type="ORF">JYK14_18145</name>
</gene>
<dbReference type="CDD" id="cd06451">
    <property type="entry name" value="AGAT_like"/>
    <property type="match status" value="1"/>
</dbReference>
<keyword evidence="3" id="KW-0663">Pyridoxal phosphate</keyword>
<protein>
    <submittedName>
        <fullName evidence="5">Aminotransferase class V-fold PLP-dependent enzyme</fullName>
    </submittedName>
</protein>
<dbReference type="InterPro" id="IPR015424">
    <property type="entry name" value="PyrdxlP-dep_Trfase"/>
</dbReference>
<dbReference type="EMBL" id="JAFIRR010000114">
    <property type="protein sequence ID" value="MCO6418068.1"/>
    <property type="molecule type" value="Genomic_DNA"/>
</dbReference>
<comment type="similarity">
    <text evidence="2">Belongs to the class-V pyridoxal-phosphate-dependent aminotransferase family.</text>
</comment>
<dbReference type="InterPro" id="IPR015422">
    <property type="entry name" value="PyrdxlP-dep_Trfase_small"/>
</dbReference>
<dbReference type="PANTHER" id="PTHR21152:SF40">
    <property type="entry name" value="ALANINE--GLYOXYLATE AMINOTRANSFERASE"/>
    <property type="match status" value="1"/>
</dbReference>
<sequence>MAYYQSKPVAGRHFLQIPGPTNVPDRVLRAMDNPTMDHRGPDFGRFGKQLLDKLRAVFKTEQPVVIYPASGTGAWEAALCNTLSPGDRVLMCETGWFAHLWREMAERLSLNAEFIETDWRRGADAPGIEARLREDRNHEIKAVAVVHNETSTGCTSRIAEVRKAIDAAGHPALLLVDTISSLGSIDYRHDEWGVDVTVAGSQKGLMLPPGLSFNAISEKALKAAETAKLPRSFWDWKPMLAANATGYFPYTPATNLLYGLDAAVDMLLEEGLESVFARHDRFAEATRRAVRAWGLEIQCEEPRHYSSSLTAVRVPEGHSANALRATILEKFNMSLGNGLGRLNDRVFRIGHLGDFGPLSLIGTLGGVEMGLAAAGVPHKPGGVQAAMSYLNGNA</sequence>
<accession>A0ABT1D823</accession>
<dbReference type="GO" id="GO:0008483">
    <property type="term" value="F:transaminase activity"/>
    <property type="evidence" value="ECO:0007669"/>
    <property type="project" value="UniProtKB-KW"/>
</dbReference>
<evidence type="ECO:0000256" key="1">
    <source>
        <dbReference type="ARBA" id="ARBA00001933"/>
    </source>
</evidence>
<dbReference type="PIRSF" id="PIRSF000524">
    <property type="entry name" value="SPT"/>
    <property type="match status" value="1"/>
</dbReference>
<evidence type="ECO:0000256" key="3">
    <source>
        <dbReference type="ARBA" id="ARBA00022898"/>
    </source>
</evidence>
<dbReference type="Gene3D" id="3.90.1150.10">
    <property type="entry name" value="Aspartate Aminotransferase, domain 1"/>
    <property type="match status" value="1"/>
</dbReference>
<dbReference type="SUPFAM" id="SSF53383">
    <property type="entry name" value="PLP-dependent transferases"/>
    <property type="match status" value="1"/>
</dbReference>
<dbReference type="InterPro" id="IPR024169">
    <property type="entry name" value="SP_NH2Trfase/AEP_transaminase"/>
</dbReference>
<evidence type="ECO:0000313" key="6">
    <source>
        <dbReference type="Proteomes" id="UP001523392"/>
    </source>
</evidence>
<dbReference type="InterPro" id="IPR015421">
    <property type="entry name" value="PyrdxlP-dep_Trfase_major"/>
</dbReference>
<comment type="caution">
    <text evidence="5">The sequence shown here is derived from an EMBL/GenBank/DDBJ whole genome shotgun (WGS) entry which is preliminary data.</text>
</comment>
<keyword evidence="6" id="KW-1185">Reference proteome</keyword>
<dbReference type="Gene3D" id="3.40.640.10">
    <property type="entry name" value="Type I PLP-dependent aspartate aminotransferase-like (Major domain)"/>
    <property type="match status" value="1"/>
</dbReference>
<dbReference type="Proteomes" id="UP001523392">
    <property type="component" value="Unassembled WGS sequence"/>
</dbReference>
<dbReference type="RefSeq" id="WP_252954700.1">
    <property type="nucleotide sequence ID" value="NZ_JAFIRR010000114.1"/>
</dbReference>
<dbReference type="PANTHER" id="PTHR21152">
    <property type="entry name" value="AMINOTRANSFERASE CLASS V"/>
    <property type="match status" value="1"/>
</dbReference>
<feature type="domain" description="Aminotransferase class V" evidence="4">
    <location>
        <begin position="14"/>
        <end position="322"/>
    </location>
</feature>
<dbReference type="InterPro" id="IPR000192">
    <property type="entry name" value="Aminotrans_V_dom"/>
</dbReference>
<evidence type="ECO:0000259" key="4">
    <source>
        <dbReference type="Pfam" id="PF00266"/>
    </source>
</evidence>
<evidence type="ECO:0000313" key="5">
    <source>
        <dbReference type="EMBL" id="MCO6418068.1"/>
    </source>
</evidence>
<reference evidence="5 6" key="1">
    <citation type="submission" date="2021-12" db="EMBL/GenBank/DDBJ databases">
        <title>Siccirubricoccus leaddurans sp. nov., a high concentration Zn2+ tolerance bacterium.</title>
        <authorList>
            <person name="Cao Y."/>
        </authorList>
    </citation>
    <scope>NUCLEOTIDE SEQUENCE [LARGE SCALE GENOMIC DNA]</scope>
    <source>
        <strain evidence="5 6">KC 17139</strain>
    </source>
</reference>